<dbReference type="Gene3D" id="1.25.40.10">
    <property type="entry name" value="Tetratricopeptide repeat domain"/>
    <property type="match status" value="2"/>
</dbReference>
<feature type="non-terminal residue" evidence="1">
    <location>
        <position position="337"/>
    </location>
</feature>
<reference evidence="1" key="1">
    <citation type="submission" date="2021-02" db="EMBL/GenBank/DDBJ databases">
        <authorList>
            <person name="Nowell W R."/>
        </authorList>
    </citation>
    <scope>NUCLEOTIDE SEQUENCE</scope>
</reference>
<evidence type="ECO:0000313" key="2">
    <source>
        <dbReference type="Proteomes" id="UP000663868"/>
    </source>
</evidence>
<dbReference type="InterPro" id="IPR019734">
    <property type="entry name" value="TPR_rpt"/>
</dbReference>
<sequence>RGNLDQTIHFYLNFIQNELQTKLHQDISLTHAYEIVANIYYKKRFLTQSLLYYSHNKNEFENISNLHFEKCHLDKTLNYFEKFLYKQLKSQSKSDESIGDVYEIIGNISLEKFDYDKALINYLNLLEIKSFEKSPDDYSLINIYKSLGHIYLKKNLLNKSLFYFNRSNDCQLKETKIFDENIYSIIGNIYLKKHYAIDISFHLNENNLNEFYLERKYFQDNLFYFENFLEKFNENCLLKVFSLEQIYLIIAHILLEKQEYFRSLTYFHQLINCQQNNFSLLNIYIIIAKIYYQQKFFSQSLHYYRQSLILSKQIQPTNHLLIKKLEHHIRQIIIPNI</sequence>
<accession>A0A820EID0</accession>
<evidence type="ECO:0008006" key="3">
    <source>
        <dbReference type="Google" id="ProtNLM"/>
    </source>
</evidence>
<name>A0A820EID0_9BILA</name>
<comment type="caution">
    <text evidence="1">The sequence shown here is derived from an EMBL/GenBank/DDBJ whole genome shotgun (WGS) entry which is preliminary data.</text>
</comment>
<proteinExistence type="predicted"/>
<dbReference type="AlphaFoldDB" id="A0A820EID0"/>
<gene>
    <name evidence="1" type="ORF">KXQ929_LOCUS42610</name>
</gene>
<dbReference type="InterPro" id="IPR011990">
    <property type="entry name" value="TPR-like_helical_dom_sf"/>
</dbReference>
<protein>
    <recommendedName>
        <fullName evidence="3">Tetratricopeptide repeat protein</fullName>
    </recommendedName>
</protein>
<dbReference type="SUPFAM" id="SSF48452">
    <property type="entry name" value="TPR-like"/>
    <property type="match status" value="1"/>
</dbReference>
<evidence type="ECO:0000313" key="1">
    <source>
        <dbReference type="EMBL" id="CAF4247298.1"/>
    </source>
</evidence>
<dbReference type="SMART" id="SM00028">
    <property type="entry name" value="TPR"/>
    <property type="match status" value="4"/>
</dbReference>
<dbReference type="Proteomes" id="UP000663868">
    <property type="component" value="Unassembled WGS sequence"/>
</dbReference>
<dbReference type="EMBL" id="CAJOBB010010583">
    <property type="protein sequence ID" value="CAF4247298.1"/>
    <property type="molecule type" value="Genomic_DNA"/>
</dbReference>
<organism evidence="1 2">
    <name type="scientific">Adineta steineri</name>
    <dbReference type="NCBI Taxonomy" id="433720"/>
    <lineage>
        <taxon>Eukaryota</taxon>
        <taxon>Metazoa</taxon>
        <taxon>Spiralia</taxon>
        <taxon>Gnathifera</taxon>
        <taxon>Rotifera</taxon>
        <taxon>Eurotatoria</taxon>
        <taxon>Bdelloidea</taxon>
        <taxon>Adinetida</taxon>
        <taxon>Adinetidae</taxon>
        <taxon>Adineta</taxon>
    </lineage>
</organism>